<gene>
    <name evidence="1" type="ORF">MRATA1EN22A_LOCUS24938</name>
</gene>
<feature type="non-terminal residue" evidence="1">
    <location>
        <position position="133"/>
    </location>
</feature>
<dbReference type="EMBL" id="OX596090">
    <property type="protein sequence ID" value="CAN0537637.1"/>
    <property type="molecule type" value="Genomic_DNA"/>
</dbReference>
<organism evidence="1 2">
    <name type="scientific">Rangifer tarandus platyrhynchus</name>
    <name type="common">Svalbard reindeer</name>
    <dbReference type="NCBI Taxonomy" id="3082113"/>
    <lineage>
        <taxon>Eukaryota</taxon>
        <taxon>Metazoa</taxon>
        <taxon>Chordata</taxon>
        <taxon>Craniata</taxon>
        <taxon>Vertebrata</taxon>
        <taxon>Euteleostomi</taxon>
        <taxon>Mammalia</taxon>
        <taxon>Eutheria</taxon>
        <taxon>Laurasiatheria</taxon>
        <taxon>Artiodactyla</taxon>
        <taxon>Ruminantia</taxon>
        <taxon>Pecora</taxon>
        <taxon>Cervidae</taxon>
        <taxon>Odocoileinae</taxon>
        <taxon>Rangifer</taxon>
    </lineage>
</organism>
<dbReference type="Proteomes" id="UP001162501">
    <property type="component" value="Chromosome 6"/>
</dbReference>
<reference evidence="1" key="1">
    <citation type="submission" date="2023-05" db="EMBL/GenBank/DDBJ databases">
        <authorList>
            <consortium name="ELIXIR-Norway"/>
        </authorList>
    </citation>
    <scope>NUCLEOTIDE SEQUENCE</scope>
</reference>
<name>A0AC60A073_RANTA</name>
<evidence type="ECO:0000313" key="1">
    <source>
        <dbReference type="EMBL" id="CAN0537637.1"/>
    </source>
</evidence>
<protein>
    <submittedName>
        <fullName evidence="1">Uncharacterized protein</fullName>
    </submittedName>
</protein>
<accession>A0AC60A073</accession>
<proteinExistence type="predicted"/>
<feature type="non-terminal residue" evidence="1">
    <location>
        <position position="1"/>
    </location>
</feature>
<reference evidence="1" key="2">
    <citation type="submission" date="2025-03" db="EMBL/GenBank/DDBJ databases">
        <authorList>
            <consortium name="ELIXIR-Norway"/>
            <consortium name="Elixir Norway"/>
        </authorList>
    </citation>
    <scope>NUCLEOTIDE SEQUENCE</scope>
</reference>
<evidence type="ECO:0000313" key="2">
    <source>
        <dbReference type="Proteomes" id="UP001162501"/>
    </source>
</evidence>
<sequence>KRCDFLVRKREVARKGRGKRSQSPRIGPKGVMGFRPGPHTGWWSGHRHLCLRSASLDPGREPRVGARAPRSERTWHCPGEARGEGGPAGKREVSGSAVGPLPREPRQVPARAGRDHYCFWLAHKSPRRPSAHP</sequence>